<evidence type="ECO:0000313" key="4">
    <source>
        <dbReference type="EMBL" id="TMQ67455.1"/>
    </source>
</evidence>
<organism evidence="4 5">
    <name type="scientific">Eiseniibacteriota bacterium</name>
    <dbReference type="NCBI Taxonomy" id="2212470"/>
    <lineage>
        <taxon>Bacteria</taxon>
        <taxon>Candidatus Eiseniibacteriota</taxon>
    </lineage>
</organism>
<accession>A0A538TV11</accession>
<evidence type="ECO:0000256" key="1">
    <source>
        <dbReference type="ARBA" id="ARBA00022741"/>
    </source>
</evidence>
<evidence type="ECO:0000259" key="3">
    <source>
        <dbReference type="PROSITE" id="PS50045"/>
    </source>
</evidence>
<dbReference type="GO" id="GO:0005524">
    <property type="term" value="F:ATP binding"/>
    <property type="evidence" value="ECO:0007669"/>
    <property type="project" value="UniProtKB-KW"/>
</dbReference>
<dbReference type="Proteomes" id="UP000316609">
    <property type="component" value="Unassembled WGS sequence"/>
</dbReference>
<keyword evidence="2" id="KW-0067">ATP-binding</keyword>
<dbReference type="InterPro" id="IPR027417">
    <property type="entry name" value="P-loop_NTPase"/>
</dbReference>
<protein>
    <recommendedName>
        <fullName evidence="3">Sigma-54 factor interaction domain-containing protein</fullName>
    </recommendedName>
</protein>
<keyword evidence="1" id="KW-0547">Nucleotide-binding</keyword>
<proteinExistence type="predicted"/>
<evidence type="ECO:0000313" key="5">
    <source>
        <dbReference type="Proteomes" id="UP000316609"/>
    </source>
</evidence>
<name>A0A538TV11_UNCEI</name>
<dbReference type="SUPFAM" id="SSF52540">
    <property type="entry name" value="P-loop containing nucleoside triphosphate hydrolases"/>
    <property type="match status" value="1"/>
</dbReference>
<feature type="domain" description="Sigma-54 factor interaction" evidence="3">
    <location>
        <begin position="1"/>
        <end position="145"/>
    </location>
</feature>
<dbReference type="AlphaFoldDB" id="A0A538TV11"/>
<comment type="caution">
    <text evidence="4">The sequence shown here is derived from an EMBL/GenBank/DDBJ whole genome shotgun (WGS) entry which is preliminary data.</text>
</comment>
<dbReference type="PANTHER" id="PTHR32071">
    <property type="entry name" value="TRANSCRIPTIONAL REGULATORY PROTEIN"/>
    <property type="match status" value="1"/>
</dbReference>
<dbReference type="Pfam" id="PF00158">
    <property type="entry name" value="Sigma54_activat"/>
    <property type="match status" value="1"/>
</dbReference>
<dbReference type="EMBL" id="VBOY01000039">
    <property type="protein sequence ID" value="TMQ67455.1"/>
    <property type="molecule type" value="Genomic_DNA"/>
</dbReference>
<dbReference type="Gene3D" id="3.40.50.300">
    <property type="entry name" value="P-loop containing nucleotide triphosphate hydrolases"/>
    <property type="match status" value="1"/>
</dbReference>
<dbReference type="GO" id="GO:0006355">
    <property type="term" value="P:regulation of DNA-templated transcription"/>
    <property type="evidence" value="ECO:0007669"/>
    <property type="project" value="InterPro"/>
</dbReference>
<gene>
    <name evidence="4" type="ORF">E6K78_04980</name>
</gene>
<reference evidence="4 5" key="1">
    <citation type="journal article" date="2019" name="Nat. Microbiol.">
        <title>Mediterranean grassland soil C-N compound turnover is dependent on rainfall and depth, and is mediated by genomically divergent microorganisms.</title>
        <authorList>
            <person name="Diamond S."/>
            <person name="Andeer P.F."/>
            <person name="Li Z."/>
            <person name="Crits-Christoph A."/>
            <person name="Burstein D."/>
            <person name="Anantharaman K."/>
            <person name="Lane K.R."/>
            <person name="Thomas B.C."/>
            <person name="Pan C."/>
            <person name="Northen T.R."/>
            <person name="Banfield J.F."/>
        </authorList>
    </citation>
    <scope>NUCLEOTIDE SEQUENCE [LARGE SCALE GENOMIC DNA]</scope>
    <source>
        <strain evidence="4">WS_8</strain>
    </source>
</reference>
<evidence type="ECO:0000256" key="2">
    <source>
        <dbReference type="ARBA" id="ARBA00022840"/>
    </source>
</evidence>
<dbReference type="PROSITE" id="PS50045">
    <property type="entry name" value="SIGMA54_INTERACT_4"/>
    <property type="match status" value="1"/>
</dbReference>
<dbReference type="InterPro" id="IPR002078">
    <property type="entry name" value="Sigma_54_int"/>
</dbReference>
<sequence length="145" mass="15258">MNLLVTGGVADERRRVALAFHHESPQRLGPFVSVCCGREEARLAAGLESWASDNEASSADPLRAAQGGTLFLDEVGCLSSDTQRLLLIFVRHLAGAADDDGPPVRLAAGHEEDLDAAAAEGAFSPPLLDYLDKIHVELGSVRGAA</sequence>